<dbReference type="EMBL" id="WKFB01000213">
    <property type="protein sequence ID" value="KAF6731562.1"/>
    <property type="molecule type" value="Genomic_DNA"/>
</dbReference>
<comment type="caution">
    <text evidence="1">The sequence shown here is derived from an EMBL/GenBank/DDBJ whole genome shotgun (WGS) entry which is preliminary data.</text>
</comment>
<evidence type="ECO:0000313" key="2">
    <source>
        <dbReference type="Proteomes" id="UP000646548"/>
    </source>
</evidence>
<organism evidence="1 2">
    <name type="scientific">Oryzias melastigma</name>
    <name type="common">Marine medaka</name>
    <dbReference type="NCBI Taxonomy" id="30732"/>
    <lineage>
        <taxon>Eukaryota</taxon>
        <taxon>Metazoa</taxon>
        <taxon>Chordata</taxon>
        <taxon>Craniata</taxon>
        <taxon>Vertebrata</taxon>
        <taxon>Euteleostomi</taxon>
        <taxon>Actinopterygii</taxon>
        <taxon>Neopterygii</taxon>
        <taxon>Teleostei</taxon>
        <taxon>Neoteleostei</taxon>
        <taxon>Acanthomorphata</taxon>
        <taxon>Ovalentaria</taxon>
        <taxon>Atherinomorphae</taxon>
        <taxon>Beloniformes</taxon>
        <taxon>Adrianichthyidae</taxon>
        <taxon>Oryziinae</taxon>
        <taxon>Oryzias</taxon>
    </lineage>
</organism>
<sequence>MVVPLSKCEALDEIPAHLSRSYILFMFWLHCCRFLQCCCQRAAEQRDFFNLHEANDSPNLSSRHNIYDPQM</sequence>
<proteinExistence type="predicted"/>
<reference evidence="1" key="1">
    <citation type="journal article" name="BMC Genomics">
        <title>Long-read sequencing and de novo genome assembly of marine medaka (Oryzias melastigma).</title>
        <authorList>
            <person name="Liang P."/>
            <person name="Saqib H.S.A."/>
            <person name="Ni X."/>
            <person name="Shen Y."/>
        </authorList>
    </citation>
    <scope>NUCLEOTIDE SEQUENCE</scope>
    <source>
        <strain evidence="1">Bigg-433</strain>
    </source>
</reference>
<dbReference type="Proteomes" id="UP000646548">
    <property type="component" value="Unassembled WGS sequence"/>
</dbReference>
<name>A0A834CLC7_ORYME</name>
<evidence type="ECO:0000313" key="1">
    <source>
        <dbReference type="EMBL" id="KAF6731562.1"/>
    </source>
</evidence>
<dbReference type="AlphaFoldDB" id="A0A834CLC7"/>
<accession>A0A834CLC7</accession>
<gene>
    <name evidence="1" type="ORF">FQA47_020811</name>
</gene>
<protein>
    <submittedName>
        <fullName evidence="1">Uncharacterized protein</fullName>
    </submittedName>
</protein>